<dbReference type="OrthoDB" id="285651at2"/>
<evidence type="ECO:0000256" key="1">
    <source>
        <dbReference type="SAM" id="Phobius"/>
    </source>
</evidence>
<gene>
    <name evidence="3" type="ORF">Pan181_52840</name>
</gene>
<dbReference type="InterPro" id="IPR011453">
    <property type="entry name" value="DUF1559"/>
</dbReference>
<feature type="transmembrane region" description="Helical" evidence="1">
    <location>
        <begin position="7"/>
        <end position="37"/>
    </location>
</feature>
<organism evidence="3 4">
    <name type="scientific">Aeoliella mucimassa</name>
    <dbReference type="NCBI Taxonomy" id="2527972"/>
    <lineage>
        <taxon>Bacteria</taxon>
        <taxon>Pseudomonadati</taxon>
        <taxon>Planctomycetota</taxon>
        <taxon>Planctomycetia</taxon>
        <taxon>Pirellulales</taxon>
        <taxon>Lacipirellulaceae</taxon>
        <taxon>Aeoliella</taxon>
    </lineage>
</organism>
<protein>
    <recommendedName>
        <fullName evidence="2">DUF1559 domain-containing protein</fullName>
    </recommendedName>
</protein>
<evidence type="ECO:0000259" key="2">
    <source>
        <dbReference type="Pfam" id="PF07596"/>
    </source>
</evidence>
<accession>A0A518AWE5</accession>
<dbReference type="AlphaFoldDB" id="A0A518AWE5"/>
<dbReference type="Pfam" id="PF07596">
    <property type="entry name" value="SBP_bac_10"/>
    <property type="match status" value="1"/>
</dbReference>
<evidence type="ECO:0000313" key="3">
    <source>
        <dbReference type="EMBL" id="QDU59043.1"/>
    </source>
</evidence>
<keyword evidence="1" id="KW-1133">Transmembrane helix</keyword>
<dbReference type="KEGG" id="amuc:Pan181_52840"/>
<reference evidence="3 4" key="1">
    <citation type="submission" date="2019-02" db="EMBL/GenBank/DDBJ databases">
        <title>Deep-cultivation of Planctomycetes and their phenomic and genomic characterization uncovers novel biology.</title>
        <authorList>
            <person name="Wiegand S."/>
            <person name="Jogler M."/>
            <person name="Boedeker C."/>
            <person name="Pinto D."/>
            <person name="Vollmers J."/>
            <person name="Rivas-Marin E."/>
            <person name="Kohn T."/>
            <person name="Peeters S.H."/>
            <person name="Heuer A."/>
            <person name="Rast P."/>
            <person name="Oberbeckmann S."/>
            <person name="Bunk B."/>
            <person name="Jeske O."/>
            <person name="Meyerdierks A."/>
            <person name="Storesund J.E."/>
            <person name="Kallscheuer N."/>
            <person name="Luecker S."/>
            <person name="Lage O.M."/>
            <person name="Pohl T."/>
            <person name="Merkel B.J."/>
            <person name="Hornburger P."/>
            <person name="Mueller R.-W."/>
            <person name="Bruemmer F."/>
            <person name="Labrenz M."/>
            <person name="Spormann A.M."/>
            <person name="Op den Camp H."/>
            <person name="Overmann J."/>
            <person name="Amann R."/>
            <person name="Jetten M.S.M."/>
            <person name="Mascher T."/>
            <person name="Medema M.H."/>
            <person name="Devos D.P."/>
            <person name="Kaster A.-K."/>
            <person name="Ovreas L."/>
            <person name="Rohde M."/>
            <person name="Galperin M.Y."/>
            <person name="Jogler C."/>
        </authorList>
    </citation>
    <scope>NUCLEOTIDE SEQUENCE [LARGE SCALE GENOMIC DNA]</scope>
    <source>
        <strain evidence="3 4">Pan181</strain>
    </source>
</reference>
<dbReference type="RefSeq" id="WP_145251676.1">
    <property type="nucleotide sequence ID" value="NZ_CP036278.1"/>
</dbReference>
<sequence length="347" mass="38191">MTFRLATFLYLFALIAAAIAVFGTSGLVVAAMVLGFWSVFFYLLWRGYAFVLIGAAMLLLIMFFMLHGLCYSLKSPGGARCVKNLRQLAWGVSKYESATGNFPPVGDKANQNSVPCSWRVLILPQIDQQSLFDAYNFAEPWDGPSNRKQFAHIETEVYECPESDVACHTNYFAVTGPQTIWGDGEPRTLREATDGASNTILLIEAAGRGVHWTEPVDLTFEQALELLTTPLPADSTDGHIVDYGYFRKPGRVRGVAMADCRVRGVPVPIPRDLAVALLTANGGETFDENQLDAYYSGGELDYGQIWGVVIFVVLALMPGVPAIKRRIWPEWVNQPGAVSVEHGMPVE</sequence>
<keyword evidence="1" id="KW-0812">Transmembrane</keyword>
<feature type="domain" description="DUF1559" evidence="2">
    <location>
        <begin position="80"/>
        <end position="169"/>
    </location>
</feature>
<feature type="transmembrane region" description="Helical" evidence="1">
    <location>
        <begin position="43"/>
        <end position="66"/>
    </location>
</feature>
<dbReference type="EMBL" id="CP036278">
    <property type="protein sequence ID" value="QDU59043.1"/>
    <property type="molecule type" value="Genomic_DNA"/>
</dbReference>
<name>A0A518AWE5_9BACT</name>
<keyword evidence="4" id="KW-1185">Reference proteome</keyword>
<dbReference type="Proteomes" id="UP000315750">
    <property type="component" value="Chromosome"/>
</dbReference>
<dbReference type="PANTHER" id="PTHR30093:SF2">
    <property type="entry name" value="TYPE II SECRETION SYSTEM PROTEIN H"/>
    <property type="match status" value="1"/>
</dbReference>
<evidence type="ECO:0000313" key="4">
    <source>
        <dbReference type="Proteomes" id="UP000315750"/>
    </source>
</evidence>
<proteinExistence type="predicted"/>
<dbReference type="PANTHER" id="PTHR30093">
    <property type="entry name" value="GENERAL SECRETION PATHWAY PROTEIN G"/>
    <property type="match status" value="1"/>
</dbReference>
<keyword evidence="1" id="KW-0472">Membrane</keyword>